<dbReference type="AlphaFoldDB" id="A0A9P5YJW6"/>
<feature type="transmembrane region" description="Helical" evidence="2">
    <location>
        <begin position="6"/>
        <end position="25"/>
    </location>
</feature>
<gene>
    <name evidence="3" type="ORF">BDN70DRAFT_939128</name>
</gene>
<evidence type="ECO:0000256" key="1">
    <source>
        <dbReference type="SAM" id="MobiDB-lite"/>
    </source>
</evidence>
<organism evidence="3 4">
    <name type="scientific">Pholiota conissans</name>
    <dbReference type="NCBI Taxonomy" id="109636"/>
    <lineage>
        <taxon>Eukaryota</taxon>
        <taxon>Fungi</taxon>
        <taxon>Dikarya</taxon>
        <taxon>Basidiomycota</taxon>
        <taxon>Agaricomycotina</taxon>
        <taxon>Agaricomycetes</taxon>
        <taxon>Agaricomycetidae</taxon>
        <taxon>Agaricales</taxon>
        <taxon>Agaricineae</taxon>
        <taxon>Strophariaceae</taxon>
        <taxon>Pholiota</taxon>
    </lineage>
</organism>
<reference evidence="3" key="1">
    <citation type="submission" date="2020-11" db="EMBL/GenBank/DDBJ databases">
        <authorList>
            <consortium name="DOE Joint Genome Institute"/>
            <person name="Ahrendt S."/>
            <person name="Riley R."/>
            <person name="Andreopoulos W."/>
            <person name="Labutti K."/>
            <person name="Pangilinan J."/>
            <person name="Ruiz-Duenas F.J."/>
            <person name="Barrasa J.M."/>
            <person name="Sanchez-Garcia M."/>
            <person name="Camarero S."/>
            <person name="Miyauchi S."/>
            <person name="Serrano A."/>
            <person name="Linde D."/>
            <person name="Babiker R."/>
            <person name="Drula E."/>
            <person name="Ayuso-Fernandez I."/>
            <person name="Pacheco R."/>
            <person name="Padilla G."/>
            <person name="Ferreira P."/>
            <person name="Barriuso J."/>
            <person name="Kellner H."/>
            <person name="Castanera R."/>
            <person name="Alfaro M."/>
            <person name="Ramirez L."/>
            <person name="Pisabarro A.G."/>
            <person name="Kuo A."/>
            <person name="Tritt A."/>
            <person name="Lipzen A."/>
            <person name="He G."/>
            <person name="Yan M."/>
            <person name="Ng V."/>
            <person name="Cullen D."/>
            <person name="Martin F."/>
            <person name="Rosso M.-N."/>
            <person name="Henrissat B."/>
            <person name="Hibbett D."/>
            <person name="Martinez A.T."/>
            <person name="Grigoriev I.V."/>
        </authorList>
    </citation>
    <scope>NUCLEOTIDE SEQUENCE</scope>
    <source>
        <strain evidence="3">CIRM-BRFM 674</strain>
    </source>
</reference>
<keyword evidence="2" id="KW-0472">Membrane</keyword>
<accession>A0A9P5YJW6</accession>
<keyword evidence="4" id="KW-1185">Reference proteome</keyword>
<name>A0A9P5YJW6_9AGAR</name>
<keyword evidence="2" id="KW-0812">Transmembrane</keyword>
<evidence type="ECO:0000313" key="4">
    <source>
        <dbReference type="Proteomes" id="UP000807469"/>
    </source>
</evidence>
<feature type="region of interest" description="Disordered" evidence="1">
    <location>
        <begin position="42"/>
        <end position="68"/>
    </location>
</feature>
<evidence type="ECO:0000256" key="2">
    <source>
        <dbReference type="SAM" id="Phobius"/>
    </source>
</evidence>
<protein>
    <submittedName>
        <fullName evidence="3">Uncharacterized protein</fullName>
    </submittedName>
</protein>
<proteinExistence type="predicted"/>
<dbReference type="EMBL" id="MU155740">
    <property type="protein sequence ID" value="KAF9471182.1"/>
    <property type="molecule type" value="Genomic_DNA"/>
</dbReference>
<keyword evidence="2" id="KW-1133">Transmembrane helix</keyword>
<comment type="caution">
    <text evidence="3">The sequence shown here is derived from an EMBL/GenBank/DDBJ whole genome shotgun (WGS) entry which is preliminary data.</text>
</comment>
<evidence type="ECO:0000313" key="3">
    <source>
        <dbReference type="EMBL" id="KAF9471182.1"/>
    </source>
</evidence>
<sequence length="97" mass="10581">MHCPVNAEHLYICLLLPFILHILSVPPTSRFKKMVLITEQSTTPIEGPPAESSADVRSGDRRTESNSNQAQSLLVALHNLIVPLVQIVVPSANINGM</sequence>
<dbReference type="Proteomes" id="UP000807469">
    <property type="component" value="Unassembled WGS sequence"/>
</dbReference>